<dbReference type="GO" id="GO:0005886">
    <property type="term" value="C:plasma membrane"/>
    <property type="evidence" value="ECO:0007669"/>
    <property type="project" value="UniProtKB-SubCell"/>
</dbReference>
<name>A0A011USZ9_9HYPH</name>
<feature type="domain" description="ABC transmembrane type-1" evidence="11">
    <location>
        <begin position="52"/>
        <end position="334"/>
    </location>
</feature>
<comment type="similarity">
    <text evidence="2">Belongs to the ABC transporter superfamily.</text>
</comment>
<accession>A0A011USZ9</accession>
<keyword evidence="3" id="KW-0813">Transport</keyword>
<dbReference type="Gene3D" id="3.40.50.300">
    <property type="entry name" value="P-loop containing nucleotide triphosphate hydrolases"/>
    <property type="match status" value="1"/>
</dbReference>
<feature type="transmembrane region" description="Helical" evidence="9">
    <location>
        <begin position="50"/>
        <end position="76"/>
    </location>
</feature>
<dbReference type="InterPro" id="IPR003593">
    <property type="entry name" value="AAA+_ATPase"/>
</dbReference>
<dbReference type="PROSITE" id="PS00211">
    <property type="entry name" value="ABC_TRANSPORTER_1"/>
    <property type="match status" value="1"/>
</dbReference>
<dbReference type="InterPro" id="IPR039421">
    <property type="entry name" value="Type_1_exporter"/>
</dbReference>
<evidence type="ECO:0000259" key="10">
    <source>
        <dbReference type="PROSITE" id="PS50893"/>
    </source>
</evidence>
<keyword evidence="5" id="KW-0547">Nucleotide-binding</keyword>
<reference evidence="12 13" key="1">
    <citation type="submission" date="2014-02" db="EMBL/GenBank/DDBJ databases">
        <title>Aquamicrobium defluvii Genome sequencing.</title>
        <authorList>
            <person name="Wang X."/>
        </authorList>
    </citation>
    <scope>NUCLEOTIDE SEQUENCE [LARGE SCALE GENOMIC DNA]</scope>
    <source>
        <strain evidence="12 13">W13Z1</strain>
    </source>
</reference>
<evidence type="ECO:0000256" key="4">
    <source>
        <dbReference type="ARBA" id="ARBA00022692"/>
    </source>
</evidence>
<gene>
    <name evidence="12" type="ORF">BG36_22310</name>
</gene>
<dbReference type="FunFam" id="3.40.50.300:FF:000287">
    <property type="entry name" value="Multidrug ABC transporter ATP-binding protein"/>
    <property type="match status" value="1"/>
</dbReference>
<dbReference type="InterPro" id="IPR003439">
    <property type="entry name" value="ABC_transporter-like_ATP-bd"/>
</dbReference>
<dbReference type="PANTHER" id="PTHR43394">
    <property type="entry name" value="ATP-DEPENDENT PERMEASE MDL1, MITOCHONDRIAL"/>
    <property type="match status" value="1"/>
</dbReference>
<dbReference type="SUPFAM" id="SSF52540">
    <property type="entry name" value="P-loop containing nucleoside triphosphate hydrolases"/>
    <property type="match status" value="1"/>
</dbReference>
<dbReference type="EMBL" id="JENY01000007">
    <property type="protein sequence ID" value="EXL09381.1"/>
    <property type="molecule type" value="Genomic_DNA"/>
</dbReference>
<evidence type="ECO:0000313" key="12">
    <source>
        <dbReference type="EMBL" id="EXL09381.1"/>
    </source>
</evidence>
<feature type="transmembrane region" description="Helical" evidence="9">
    <location>
        <begin position="170"/>
        <end position="187"/>
    </location>
</feature>
<feature type="domain" description="ABC transporter" evidence="10">
    <location>
        <begin position="368"/>
        <end position="602"/>
    </location>
</feature>
<keyword evidence="7 9" id="KW-1133">Transmembrane helix</keyword>
<dbReference type="InterPro" id="IPR011527">
    <property type="entry name" value="ABC1_TM_dom"/>
</dbReference>
<sequence>MWSGETHSIDASARKDAAMTDTALRTADQPLGKRDLMKRFAAYYRPHRKLFALDFGSAVAAGLLELAFPMAVTVFIDRLLPTGNLGVIALAALGLLLVYALSAGLHVIVTYWGHMLGIRIETEMRRKAFDHLQKLSFGFFDNIKTGHLVARLTKDLEEIGEVAHHGPEDVFIAVMTLIGAFLLMLWVHVPLALVTAIILPLSALITMYYGGRMTRTWRAIYGRVAEFNARIEENVGGIRVVQAFANEDHERKLFAENNRNYLATKLEAYKVMAASMSLSYLSMRFVQVVVMLAGSYFVVHGELTPGGFVGFLLLVNVFFQPLQMINTIIEMYPKGIAGFQHYLRFLDTRPDIADRPAAIEASGLKGDIEYRHVRFGYGSDRPVFGDLNLKVNAGETVAFVGSSGAGKTTICSLLPRFYEVEAGSILIDGIDIRDMTLKSLRSHIGIVQQDVFLFAGTIRENIAYGRLDATEAEIAEAARRARLDQVIASLPAGLDTVIGERGVKLSGGQKQRLAIARIFLKNPPILILDEATSALDTETERAIQQSLADLSEGRTTLVIAHRLATIANADRILVVEEGRIVEEGSHAELLARPDGRYRTLHAVQAAAR</sequence>
<dbReference type="SMART" id="SM00382">
    <property type="entry name" value="AAA"/>
    <property type="match status" value="1"/>
</dbReference>
<evidence type="ECO:0000256" key="1">
    <source>
        <dbReference type="ARBA" id="ARBA00004651"/>
    </source>
</evidence>
<evidence type="ECO:0000256" key="3">
    <source>
        <dbReference type="ARBA" id="ARBA00022448"/>
    </source>
</evidence>
<evidence type="ECO:0000256" key="7">
    <source>
        <dbReference type="ARBA" id="ARBA00022989"/>
    </source>
</evidence>
<dbReference type="GO" id="GO:0016887">
    <property type="term" value="F:ATP hydrolysis activity"/>
    <property type="evidence" value="ECO:0007669"/>
    <property type="project" value="InterPro"/>
</dbReference>
<keyword evidence="8 9" id="KW-0472">Membrane</keyword>
<comment type="subcellular location">
    <subcellularLocation>
        <location evidence="1">Cell membrane</location>
        <topology evidence="1">Multi-pass membrane protein</topology>
    </subcellularLocation>
</comment>
<dbReference type="PROSITE" id="PS50929">
    <property type="entry name" value="ABC_TM1F"/>
    <property type="match status" value="1"/>
</dbReference>
<evidence type="ECO:0000256" key="2">
    <source>
        <dbReference type="ARBA" id="ARBA00005417"/>
    </source>
</evidence>
<dbReference type="PATRIC" id="fig|69279.3.peg.1385"/>
<protein>
    <submittedName>
        <fullName evidence="12">ABC transporter ATP-binding protein</fullName>
    </submittedName>
</protein>
<dbReference type="InterPro" id="IPR036640">
    <property type="entry name" value="ABC1_TM_sf"/>
</dbReference>
<evidence type="ECO:0000256" key="6">
    <source>
        <dbReference type="ARBA" id="ARBA00022840"/>
    </source>
</evidence>
<dbReference type="eggNOG" id="COG1132">
    <property type="taxonomic scope" value="Bacteria"/>
</dbReference>
<evidence type="ECO:0000256" key="5">
    <source>
        <dbReference type="ARBA" id="ARBA00022741"/>
    </source>
</evidence>
<keyword evidence="6 12" id="KW-0067">ATP-binding</keyword>
<organism evidence="12 13">
    <name type="scientific">Aquamicrobium defluvii</name>
    <dbReference type="NCBI Taxonomy" id="69279"/>
    <lineage>
        <taxon>Bacteria</taxon>
        <taxon>Pseudomonadati</taxon>
        <taxon>Pseudomonadota</taxon>
        <taxon>Alphaproteobacteria</taxon>
        <taxon>Hyphomicrobiales</taxon>
        <taxon>Phyllobacteriaceae</taxon>
        <taxon>Aquamicrobium</taxon>
    </lineage>
</organism>
<dbReference type="Pfam" id="PF00664">
    <property type="entry name" value="ABC_membrane"/>
    <property type="match status" value="1"/>
</dbReference>
<dbReference type="CDD" id="cd18549">
    <property type="entry name" value="ABC_6TM_YwjA_like"/>
    <property type="match status" value="1"/>
</dbReference>
<dbReference type="AlphaFoldDB" id="A0A011USZ9"/>
<dbReference type="Pfam" id="PF00005">
    <property type="entry name" value="ABC_tran"/>
    <property type="match status" value="1"/>
</dbReference>
<dbReference type="GO" id="GO:0015421">
    <property type="term" value="F:ABC-type oligopeptide transporter activity"/>
    <property type="evidence" value="ECO:0007669"/>
    <property type="project" value="TreeGrafter"/>
</dbReference>
<dbReference type="STRING" id="69279.BG36_22310"/>
<evidence type="ECO:0000259" key="11">
    <source>
        <dbReference type="PROSITE" id="PS50929"/>
    </source>
</evidence>
<evidence type="ECO:0000313" key="13">
    <source>
        <dbReference type="Proteomes" id="UP000019849"/>
    </source>
</evidence>
<dbReference type="PANTHER" id="PTHR43394:SF1">
    <property type="entry name" value="ATP-BINDING CASSETTE SUB-FAMILY B MEMBER 10, MITOCHONDRIAL"/>
    <property type="match status" value="1"/>
</dbReference>
<proteinExistence type="inferred from homology"/>
<keyword evidence="4 9" id="KW-0812">Transmembrane</keyword>
<dbReference type="SUPFAM" id="SSF90123">
    <property type="entry name" value="ABC transporter transmembrane region"/>
    <property type="match status" value="1"/>
</dbReference>
<dbReference type="PROSITE" id="PS50893">
    <property type="entry name" value="ABC_TRANSPORTER_2"/>
    <property type="match status" value="1"/>
</dbReference>
<feature type="transmembrane region" description="Helical" evidence="9">
    <location>
        <begin position="88"/>
        <end position="112"/>
    </location>
</feature>
<dbReference type="GO" id="GO:0005524">
    <property type="term" value="F:ATP binding"/>
    <property type="evidence" value="ECO:0007669"/>
    <property type="project" value="UniProtKB-KW"/>
</dbReference>
<comment type="caution">
    <text evidence="12">The sequence shown here is derived from an EMBL/GenBank/DDBJ whole genome shotgun (WGS) entry which is preliminary data.</text>
</comment>
<dbReference type="InterPro" id="IPR017871">
    <property type="entry name" value="ABC_transporter-like_CS"/>
</dbReference>
<dbReference type="Gene3D" id="1.20.1560.10">
    <property type="entry name" value="ABC transporter type 1, transmembrane domain"/>
    <property type="match status" value="1"/>
</dbReference>
<dbReference type="InterPro" id="IPR027417">
    <property type="entry name" value="P-loop_NTPase"/>
</dbReference>
<evidence type="ECO:0000256" key="9">
    <source>
        <dbReference type="SAM" id="Phobius"/>
    </source>
</evidence>
<dbReference type="Proteomes" id="UP000019849">
    <property type="component" value="Unassembled WGS sequence"/>
</dbReference>
<feature type="transmembrane region" description="Helical" evidence="9">
    <location>
        <begin position="193"/>
        <end position="211"/>
    </location>
</feature>
<dbReference type="HOGENOM" id="CLU_000604_84_4_5"/>
<evidence type="ECO:0000256" key="8">
    <source>
        <dbReference type="ARBA" id="ARBA00023136"/>
    </source>
</evidence>